<keyword evidence="3" id="KW-1185">Reference proteome</keyword>
<proteinExistence type="predicted"/>
<sequence>MGGPLAGKRGPRPFSLERDAGSEEAKSLARAAVVAAGWAEATAVVVPRTPRITTPIPIDKTLKSYRGRKERKGNDNDRFEGIGLLDRFEGIGPP</sequence>
<protein>
    <submittedName>
        <fullName evidence="2">Uncharacterized protein</fullName>
    </submittedName>
</protein>
<accession>A0A4V4H870</accession>
<evidence type="ECO:0000256" key="1">
    <source>
        <dbReference type="SAM" id="MobiDB-lite"/>
    </source>
</evidence>
<gene>
    <name evidence="2" type="ORF">C4D60_Mb05t15270</name>
</gene>
<name>A0A4V4H870_MUSBA</name>
<evidence type="ECO:0000313" key="3">
    <source>
        <dbReference type="Proteomes" id="UP000317650"/>
    </source>
</evidence>
<feature type="region of interest" description="Disordered" evidence="1">
    <location>
        <begin position="1"/>
        <end position="22"/>
    </location>
</feature>
<organism evidence="2 3">
    <name type="scientific">Musa balbisiana</name>
    <name type="common">Banana</name>
    <dbReference type="NCBI Taxonomy" id="52838"/>
    <lineage>
        <taxon>Eukaryota</taxon>
        <taxon>Viridiplantae</taxon>
        <taxon>Streptophyta</taxon>
        <taxon>Embryophyta</taxon>
        <taxon>Tracheophyta</taxon>
        <taxon>Spermatophyta</taxon>
        <taxon>Magnoliopsida</taxon>
        <taxon>Liliopsida</taxon>
        <taxon>Zingiberales</taxon>
        <taxon>Musaceae</taxon>
        <taxon>Musa</taxon>
    </lineage>
</organism>
<dbReference type="Proteomes" id="UP000317650">
    <property type="component" value="Chromosome 5"/>
</dbReference>
<comment type="caution">
    <text evidence="2">The sequence shown here is derived from an EMBL/GenBank/DDBJ whole genome shotgun (WGS) entry which is preliminary data.</text>
</comment>
<dbReference type="EMBL" id="PYDT01000003">
    <property type="protein sequence ID" value="THU66545.1"/>
    <property type="molecule type" value="Genomic_DNA"/>
</dbReference>
<reference evidence="2 3" key="1">
    <citation type="journal article" date="2019" name="Nat. Plants">
        <title>Genome sequencing of Musa balbisiana reveals subgenome evolution and function divergence in polyploid bananas.</title>
        <authorList>
            <person name="Yao X."/>
        </authorList>
    </citation>
    <scope>NUCLEOTIDE SEQUENCE [LARGE SCALE GENOMIC DNA]</scope>
    <source>
        <strain evidence="3">cv. DH-PKW</strain>
        <tissue evidence="2">Leaves</tissue>
    </source>
</reference>
<dbReference type="AlphaFoldDB" id="A0A4V4H870"/>
<evidence type="ECO:0000313" key="2">
    <source>
        <dbReference type="EMBL" id="THU66545.1"/>
    </source>
</evidence>